<dbReference type="PROSITE" id="PS00894">
    <property type="entry name" value="HTH_DEOR_1"/>
    <property type="match status" value="1"/>
</dbReference>
<evidence type="ECO:0000313" key="5">
    <source>
        <dbReference type="EMBL" id="BDR56938.1"/>
    </source>
</evidence>
<dbReference type="RefSeq" id="WP_317695550.1">
    <property type="nucleotide sequence ID" value="NZ_AP026801.1"/>
</dbReference>
<dbReference type="Gene3D" id="3.40.50.1360">
    <property type="match status" value="1"/>
</dbReference>
<dbReference type="Gene3D" id="1.10.10.10">
    <property type="entry name" value="Winged helix-like DNA-binding domain superfamily/Winged helix DNA-binding domain"/>
    <property type="match status" value="1"/>
</dbReference>
<dbReference type="GO" id="GO:0003677">
    <property type="term" value="F:DNA binding"/>
    <property type="evidence" value="ECO:0007669"/>
    <property type="project" value="UniProtKB-KW"/>
</dbReference>
<evidence type="ECO:0000256" key="1">
    <source>
        <dbReference type="ARBA" id="ARBA00023015"/>
    </source>
</evidence>
<dbReference type="InterPro" id="IPR036390">
    <property type="entry name" value="WH_DNA-bd_sf"/>
</dbReference>
<dbReference type="Proteomes" id="UP001321804">
    <property type="component" value="Chromosome"/>
</dbReference>
<dbReference type="InterPro" id="IPR037171">
    <property type="entry name" value="NagB/RpiA_transferase-like"/>
</dbReference>
<dbReference type="SUPFAM" id="SSF100950">
    <property type="entry name" value="NagB/RpiA/CoA transferase-like"/>
    <property type="match status" value="1"/>
</dbReference>
<dbReference type="InterPro" id="IPR036388">
    <property type="entry name" value="WH-like_DNA-bd_sf"/>
</dbReference>
<dbReference type="PANTHER" id="PTHR30363">
    <property type="entry name" value="HTH-TYPE TRANSCRIPTIONAL REGULATOR SRLR-RELATED"/>
    <property type="match status" value="1"/>
</dbReference>
<keyword evidence="6" id="KW-1185">Reference proteome</keyword>
<dbReference type="Pfam" id="PF00455">
    <property type="entry name" value="DeoRC"/>
    <property type="match status" value="1"/>
</dbReference>
<keyword evidence="3" id="KW-0804">Transcription</keyword>
<dbReference type="SUPFAM" id="SSF46785">
    <property type="entry name" value="Winged helix' DNA-binding domain"/>
    <property type="match status" value="1"/>
</dbReference>
<dbReference type="InterPro" id="IPR014036">
    <property type="entry name" value="DeoR-like_C"/>
</dbReference>
<reference evidence="5 6" key="1">
    <citation type="journal article" date="2023" name="Microbiol. Spectr.">
        <title>Symbiosis of Carpenter Bees with Uncharacterized Lactic Acid Bacteria Showing NAD Auxotrophy.</title>
        <authorList>
            <person name="Kawasaki S."/>
            <person name="Ozawa K."/>
            <person name="Mori T."/>
            <person name="Yamamoto A."/>
            <person name="Ito M."/>
            <person name="Ohkuma M."/>
            <person name="Sakamoto M."/>
            <person name="Matsutani M."/>
        </authorList>
    </citation>
    <scope>NUCLEOTIDE SEQUENCE [LARGE SCALE GENOMIC DNA]</scope>
    <source>
        <strain evidence="5 6">KimC2</strain>
    </source>
</reference>
<dbReference type="SMART" id="SM00420">
    <property type="entry name" value="HTH_DEOR"/>
    <property type="match status" value="1"/>
</dbReference>
<protein>
    <submittedName>
        <fullName evidence="5">DeoR family transcriptional regulator</fullName>
    </submittedName>
</protein>
<dbReference type="InterPro" id="IPR050313">
    <property type="entry name" value="Carb_Metab_HTH_regulators"/>
</dbReference>
<feature type="domain" description="HTH deoR-type" evidence="4">
    <location>
        <begin position="3"/>
        <end position="58"/>
    </location>
</feature>
<evidence type="ECO:0000256" key="2">
    <source>
        <dbReference type="ARBA" id="ARBA00023125"/>
    </source>
</evidence>
<dbReference type="GO" id="GO:0003700">
    <property type="term" value="F:DNA-binding transcription factor activity"/>
    <property type="evidence" value="ECO:0007669"/>
    <property type="project" value="InterPro"/>
</dbReference>
<dbReference type="KEGG" id="xak:KIMC2_15000"/>
<accession>A0AAU9D078</accession>
<dbReference type="Pfam" id="PF08220">
    <property type="entry name" value="HTH_DeoR"/>
    <property type="match status" value="1"/>
</dbReference>
<dbReference type="SMART" id="SM01134">
    <property type="entry name" value="DeoRC"/>
    <property type="match status" value="1"/>
</dbReference>
<keyword evidence="2" id="KW-0238">DNA-binding</keyword>
<proteinExistence type="predicted"/>
<evidence type="ECO:0000313" key="6">
    <source>
        <dbReference type="Proteomes" id="UP001321804"/>
    </source>
</evidence>
<dbReference type="AlphaFoldDB" id="A0AAU9D078"/>
<dbReference type="EMBL" id="AP026801">
    <property type="protein sequence ID" value="BDR56938.1"/>
    <property type="molecule type" value="Genomic_DNA"/>
</dbReference>
<dbReference type="PRINTS" id="PR00037">
    <property type="entry name" value="HTHLACR"/>
</dbReference>
<gene>
    <name evidence="5" type="primary">fruR_2</name>
    <name evidence="5" type="ORF">KIMC2_15000</name>
</gene>
<evidence type="ECO:0000256" key="3">
    <source>
        <dbReference type="ARBA" id="ARBA00023163"/>
    </source>
</evidence>
<keyword evidence="1" id="KW-0805">Transcription regulation</keyword>
<dbReference type="InterPro" id="IPR018356">
    <property type="entry name" value="Tscrpt_reg_HTH_DeoR_CS"/>
</dbReference>
<dbReference type="PROSITE" id="PS51000">
    <property type="entry name" value="HTH_DEOR_2"/>
    <property type="match status" value="1"/>
</dbReference>
<sequence length="237" mass="26699">MLKEERHKKIISLLKEKKILSTIEVANLLHSSVATVRRDFSYLENKGEIVRVHGGCQLVKMSNEEFSFSDKLTYNIKSKKKIGQIAASFVENQTSIYLDAGTTTLQMIDFLPKNVEVITNSVHIALKSLEENLKTILLGGHIKKSTDAMIGSITLNQIKQFHFNFSFIGINGVSEKFGYTTPDPEESNIKQQVLKQSEQSYFLADKSKTGKSFLIKVAELSSYPLITENSSKMNKKE</sequence>
<name>A0AAU9D078_9LACO</name>
<evidence type="ECO:0000259" key="4">
    <source>
        <dbReference type="PROSITE" id="PS51000"/>
    </source>
</evidence>
<organism evidence="5 6">
    <name type="scientific">Xylocopilactobacillus apis</name>
    <dbReference type="NCBI Taxonomy" id="2932183"/>
    <lineage>
        <taxon>Bacteria</taxon>
        <taxon>Bacillati</taxon>
        <taxon>Bacillota</taxon>
        <taxon>Bacilli</taxon>
        <taxon>Lactobacillales</taxon>
        <taxon>Lactobacillaceae</taxon>
        <taxon>Xylocopilactobacillus</taxon>
    </lineage>
</organism>
<dbReference type="PANTHER" id="PTHR30363:SF56">
    <property type="entry name" value="TRANSCRIPTIONAL REGULATOR, DEOR FAMILY"/>
    <property type="match status" value="1"/>
</dbReference>
<dbReference type="InterPro" id="IPR001034">
    <property type="entry name" value="DeoR_HTH"/>
</dbReference>